<gene>
    <name evidence="2" type="ORF">ANCDUO_15410</name>
</gene>
<dbReference type="SUPFAM" id="SSF50814">
    <property type="entry name" value="Lipocalins"/>
    <property type="match status" value="1"/>
</dbReference>
<accession>A0A0C2G6B5</accession>
<dbReference type="InterPro" id="IPR012674">
    <property type="entry name" value="Calycin"/>
</dbReference>
<protein>
    <recommendedName>
        <fullName evidence="4">Cytosolic fatty-acid binding proteins domain-containing protein</fullName>
    </recommendedName>
</protein>
<dbReference type="AlphaFoldDB" id="A0A0C2G6B5"/>
<dbReference type="Proteomes" id="UP000054047">
    <property type="component" value="Unassembled WGS sequence"/>
</dbReference>
<evidence type="ECO:0000256" key="1">
    <source>
        <dbReference type="SAM" id="MobiDB-lite"/>
    </source>
</evidence>
<evidence type="ECO:0000313" key="2">
    <source>
        <dbReference type="EMBL" id="KIH54444.1"/>
    </source>
</evidence>
<evidence type="ECO:0008006" key="4">
    <source>
        <dbReference type="Google" id="ProtNLM"/>
    </source>
</evidence>
<name>A0A0C2G6B5_9BILA</name>
<dbReference type="Gene3D" id="2.40.128.20">
    <property type="match status" value="1"/>
</dbReference>
<sequence length="20" mass="2484">MSFEGKWVLDKSENFDEYMK</sequence>
<dbReference type="EMBL" id="KN739082">
    <property type="protein sequence ID" value="KIH54444.1"/>
    <property type="molecule type" value="Genomic_DNA"/>
</dbReference>
<feature type="region of interest" description="Disordered" evidence="1">
    <location>
        <begin position="1"/>
        <end position="20"/>
    </location>
</feature>
<feature type="non-terminal residue" evidence="2">
    <location>
        <position position="20"/>
    </location>
</feature>
<reference evidence="2 3" key="1">
    <citation type="submission" date="2013-12" db="EMBL/GenBank/DDBJ databases">
        <title>Draft genome of the parsitic nematode Ancylostoma duodenale.</title>
        <authorList>
            <person name="Mitreva M."/>
        </authorList>
    </citation>
    <scope>NUCLEOTIDE SEQUENCE [LARGE SCALE GENOMIC DNA]</scope>
    <source>
        <strain evidence="2 3">Zhejiang</strain>
    </source>
</reference>
<keyword evidence="3" id="KW-1185">Reference proteome</keyword>
<evidence type="ECO:0000313" key="3">
    <source>
        <dbReference type="Proteomes" id="UP000054047"/>
    </source>
</evidence>
<proteinExistence type="predicted"/>
<organism evidence="2 3">
    <name type="scientific">Ancylostoma duodenale</name>
    <dbReference type="NCBI Taxonomy" id="51022"/>
    <lineage>
        <taxon>Eukaryota</taxon>
        <taxon>Metazoa</taxon>
        <taxon>Ecdysozoa</taxon>
        <taxon>Nematoda</taxon>
        <taxon>Chromadorea</taxon>
        <taxon>Rhabditida</taxon>
        <taxon>Rhabditina</taxon>
        <taxon>Rhabditomorpha</taxon>
        <taxon>Strongyloidea</taxon>
        <taxon>Ancylostomatidae</taxon>
        <taxon>Ancylostomatinae</taxon>
        <taxon>Ancylostoma</taxon>
    </lineage>
</organism>
<feature type="compositionally biased region" description="Basic and acidic residues" evidence="1">
    <location>
        <begin position="7"/>
        <end position="20"/>
    </location>
</feature>